<dbReference type="EMBL" id="GITU01002095">
    <property type="protein sequence ID" value="MBC1170798.1"/>
    <property type="molecule type" value="Transcribed_RNA"/>
</dbReference>
<feature type="signal peptide" evidence="1">
    <location>
        <begin position="1"/>
        <end position="16"/>
    </location>
</feature>
<reference evidence="2" key="1">
    <citation type="journal article" date="2020" name="BMC">
        <title>Leishmania infection induces a limited differential gene expression in the sand fly midgut.</title>
        <authorList>
            <person name="Coutinho-Abreu I.V."/>
            <person name="Serafim T.D."/>
            <person name="Meneses C."/>
            <person name="Kamhawi S."/>
            <person name="Oliveira F."/>
            <person name="Valenzuela J.G."/>
        </authorList>
    </citation>
    <scope>NUCLEOTIDE SEQUENCE</scope>
    <source>
        <strain evidence="2">Jacobina</strain>
        <tissue evidence="2">Midgut</tissue>
    </source>
</reference>
<proteinExistence type="predicted"/>
<feature type="chain" id="PRO_5028885095" evidence="1">
    <location>
        <begin position="17"/>
        <end position="279"/>
    </location>
</feature>
<organism evidence="2">
    <name type="scientific">Lutzomyia longipalpis</name>
    <name type="common">Sand fly</name>
    <dbReference type="NCBI Taxonomy" id="7200"/>
    <lineage>
        <taxon>Eukaryota</taxon>
        <taxon>Metazoa</taxon>
        <taxon>Ecdysozoa</taxon>
        <taxon>Arthropoda</taxon>
        <taxon>Hexapoda</taxon>
        <taxon>Insecta</taxon>
        <taxon>Pterygota</taxon>
        <taxon>Neoptera</taxon>
        <taxon>Endopterygota</taxon>
        <taxon>Diptera</taxon>
        <taxon>Nematocera</taxon>
        <taxon>Psychodoidea</taxon>
        <taxon>Psychodidae</taxon>
        <taxon>Lutzomyia</taxon>
        <taxon>Lutzomyia</taxon>
    </lineage>
</organism>
<evidence type="ECO:0000313" key="2">
    <source>
        <dbReference type="EMBL" id="MBC1170798.1"/>
    </source>
</evidence>
<dbReference type="AlphaFoldDB" id="A0A7G3AG34"/>
<protein>
    <submittedName>
        <fullName evidence="2">Putative conserved secreted protein</fullName>
    </submittedName>
</protein>
<accession>A0A7G3AG34</accession>
<evidence type="ECO:0000256" key="1">
    <source>
        <dbReference type="SAM" id="SignalP"/>
    </source>
</evidence>
<name>A0A7G3AG34_LUTLO</name>
<keyword evidence="1" id="KW-0732">Signal</keyword>
<sequence>MHLLAGVLLLISLTTANPSGTPGSDETDLATSGGASLDGGRLTDVLMITTTVGMLNGIHGNTTNLGPGVPLHLVLVVRTASLEDGLVDPSATCHNTHHGAIGGREDLLGATWELHTGLLRVRIVGNHGGVVSGRARQTATITGLLLQIAHNGTFGHLTHGHHVSNLQISLAATVHKLSGVHTLSSNEELLPDLVAIGIAEVHDGQWGTTTRIMDNILHDSLEVAMSLREVQLTELSGPLSLCGVCNKHRSRSFTLCTNYTSHFLWVLTARSQKKQTKSQ</sequence>